<keyword evidence="2" id="KW-1185">Reference proteome</keyword>
<accession>A0ACB5UFK1</accession>
<protein>
    <submittedName>
        <fullName evidence="1">Unnamed protein product</fullName>
    </submittedName>
</protein>
<name>A0ACB5UFK1_CANBO</name>
<proteinExistence type="predicted"/>
<comment type="caution">
    <text evidence="1">The sequence shown here is derived from an EMBL/GenBank/DDBJ whole genome shotgun (WGS) entry which is preliminary data.</text>
</comment>
<organism evidence="1 2">
    <name type="scientific">Candida boidinii</name>
    <name type="common">Yeast</name>
    <dbReference type="NCBI Taxonomy" id="5477"/>
    <lineage>
        <taxon>Eukaryota</taxon>
        <taxon>Fungi</taxon>
        <taxon>Dikarya</taxon>
        <taxon>Ascomycota</taxon>
        <taxon>Saccharomycotina</taxon>
        <taxon>Pichiomycetes</taxon>
        <taxon>Pichiales</taxon>
        <taxon>Pichiaceae</taxon>
        <taxon>Ogataea</taxon>
        <taxon>Ogataea/Candida clade</taxon>
    </lineage>
</organism>
<evidence type="ECO:0000313" key="1">
    <source>
        <dbReference type="EMBL" id="GMF08955.1"/>
    </source>
</evidence>
<reference evidence="1" key="1">
    <citation type="submission" date="2023-04" db="EMBL/GenBank/DDBJ databases">
        <title>Candida boidinii NBRC 1967.</title>
        <authorList>
            <person name="Ichikawa N."/>
            <person name="Sato H."/>
            <person name="Tonouchi N."/>
        </authorList>
    </citation>
    <scope>NUCLEOTIDE SEQUENCE</scope>
    <source>
        <strain evidence="1">NBRC 1967</strain>
    </source>
</reference>
<dbReference type="Proteomes" id="UP001165101">
    <property type="component" value="Unassembled WGS sequence"/>
</dbReference>
<evidence type="ECO:0000313" key="2">
    <source>
        <dbReference type="Proteomes" id="UP001165101"/>
    </source>
</evidence>
<gene>
    <name evidence="1" type="ORF">Cboi01_000677600</name>
</gene>
<dbReference type="EMBL" id="BSXV01011485">
    <property type="protein sequence ID" value="GMF08955.1"/>
    <property type="molecule type" value="Genomic_DNA"/>
</dbReference>
<sequence length="216" mass="24851">MEFFSVLITEFAVCHLAIKFGKDLDRLALKPFTNYLNRKNFYIQLKYVEYLSYITSTLGILTLIANLILACTLHNDHWWKDWAIALCLSPFGCYLRFDLSRRFNSKLKHFPLGTFIANFTACVLLSILALLYYGLKSKDSGELLIKNELKRLVIHGFINGFCGTLSTISTFMMELENLNQLDNLNHKYFYYGVSVIGSFISMVLIFGIYGWVIGTI</sequence>